<organism evidence="2 3">
    <name type="scientific">Haematobacter missouriensis</name>
    <dbReference type="NCBI Taxonomy" id="366616"/>
    <lineage>
        <taxon>Bacteria</taxon>
        <taxon>Pseudomonadati</taxon>
        <taxon>Pseudomonadota</taxon>
        <taxon>Alphaproteobacteria</taxon>
        <taxon>Rhodobacterales</taxon>
        <taxon>Paracoccaceae</taxon>
        <taxon>Haematobacter</taxon>
    </lineage>
</organism>
<evidence type="ECO:0000313" key="2">
    <source>
        <dbReference type="EMBL" id="OWJ84020.1"/>
    </source>
</evidence>
<evidence type="ECO:0000256" key="1">
    <source>
        <dbReference type="SAM" id="MobiDB-lite"/>
    </source>
</evidence>
<proteinExistence type="predicted"/>
<dbReference type="EMBL" id="NIPX01000010">
    <property type="protein sequence ID" value="OWJ84020.1"/>
    <property type="molecule type" value="Genomic_DNA"/>
</dbReference>
<dbReference type="RefSeq" id="WP_088233584.1">
    <property type="nucleotide sequence ID" value="NZ_NIPX01000010.1"/>
</dbReference>
<sequence>MIHIGLSLPYTIRHRADPATPPGSSYYPDVAPVDLAAAGGSLRFPEGNWGPQTARAGLEENKALLAQSKQGLAFPGTGAPGAVFALLRLPADKRDGSYTRGIFGVSGNSSGRYRMFLNNPTAGTNVRNRFQFVLGGGSGSSIVDITSPPWTEDAALVVASGDATGLWQLDWYSLQDGRRYAGEPVKVPNLLPNTSSGIFNIGGTGSFTSFPANSRPSVGNIGEGYLWDGEIAALGMLGGIETAPDQWARIARGGRLRDILSIPHVRWIREFDGTAASLAPPAWAVNDRTAPSTIVSSGGAGIEGSLLRPGSDLRGAPEGEHITLDLLSPGMVHGLMPGETERSVPFSGRASGAVEIRIHEAATGRVVRDWTVIATPDAGGAWSGSLMLPESAGGWLFADVRLATMPGVIARCRSEFGVGYKFLMMGQSQTSVALTTETTRLDISAPMSASVARLVTVTRNKATLGAAARRPVMGRVGAGVQAFGDGVVAFHNQFRKLKPATPYLLIDEAVNGTSLSNLLNGAYDSATDRHWSDLTDKLDRWGNDVTAVLFNWLMNEQATASYAGVTEIMEDAFLPDHVGHRRHSLVSVLKPGWKLGILAGDRETRDRPDQVIARAARIDFGRRHDGTIGPMVSDYRIEDAGGAHPPTQSVNPAASLYGPAETLDHGSARFMQRMGVVALQAAGLLPEVRVHPHYAHPRIDQAGRILVDVIAVNGGTVHAPQPLALRSWYVREPGDPAFTATSARNATAVLNTTVSPPRVEITRDSGSWPPGTRVMRQDDSEKRETGDGAAEDAIHSGGLYETWASDPSGFGFPVTGGLDEAGIWTNIFDAEAASA</sequence>
<dbReference type="Proteomes" id="UP000196640">
    <property type="component" value="Unassembled WGS sequence"/>
</dbReference>
<dbReference type="AlphaFoldDB" id="A0A212AR75"/>
<gene>
    <name evidence="2" type="ORF">CDV52_09000</name>
</gene>
<protein>
    <submittedName>
        <fullName evidence="2">Uncharacterized protein</fullName>
    </submittedName>
</protein>
<feature type="region of interest" description="Disordered" evidence="1">
    <location>
        <begin position="762"/>
        <end position="792"/>
    </location>
</feature>
<name>A0A212AR75_9RHOB</name>
<accession>A0A212AR75</accession>
<evidence type="ECO:0000313" key="3">
    <source>
        <dbReference type="Proteomes" id="UP000196640"/>
    </source>
</evidence>
<reference evidence="3" key="1">
    <citation type="submission" date="2016-11" db="EMBL/GenBank/DDBJ databases">
        <title>Comparison of Traditional DNA-DNA Hybridization with In Silico Genomic Analysis.</title>
        <authorList>
            <person name="Nicholson A.C."/>
            <person name="Humrighouse B.W."/>
            <person name="Graziano J."/>
            <person name="Lasker B."/>
            <person name="Whitney A.M."/>
            <person name="Mcquiston J.R."/>
            <person name="Bell M."/>
        </authorList>
    </citation>
    <scope>NUCLEOTIDE SEQUENCE [LARGE SCALE GENOMIC DNA]</scope>
    <source>
        <strain evidence="3">H2381</strain>
    </source>
</reference>
<dbReference type="OrthoDB" id="7813740at2"/>
<comment type="caution">
    <text evidence="2">The sequence shown here is derived from an EMBL/GenBank/DDBJ whole genome shotgun (WGS) entry which is preliminary data.</text>
</comment>
<feature type="compositionally biased region" description="Basic and acidic residues" evidence="1">
    <location>
        <begin position="775"/>
        <end position="786"/>
    </location>
</feature>